<proteinExistence type="inferred from homology"/>
<dbReference type="PANTHER" id="PTHR31938:SF4">
    <property type="entry name" value="NUCLEAR SPECKLE SPLICING REGULATORY PROTEIN 1"/>
    <property type="match status" value="1"/>
</dbReference>
<accession>A0A2G8JRE6</accession>
<feature type="compositionally biased region" description="Acidic residues" evidence="3">
    <location>
        <begin position="110"/>
        <end position="119"/>
    </location>
</feature>
<feature type="compositionally biased region" description="Basic and acidic residues" evidence="3">
    <location>
        <begin position="120"/>
        <end position="136"/>
    </location>
</feature>
<feature type="region of interest" description="Disordered" evidence="3">
    <location>
        <begin position="89"/>
        <end position="314"/>
    </location>
</feature>
<dbReference type="PANTHER" id="PTHR31938">
    <property type="entry name" value="NUCLEAR SPECKLE SPLICING REGULATORY PROTEIN 1"/>
    <property type="match status" value="1"/>
</dbReference>
<reference evidence="5 6" key="1">
    <citation type="journal article" date="2017" name="PLoS Biol.">
        <title>The sea cucumber genome provides insights into morphological evolution and visceral regeneration.</title>
        <authorList>
            <person name="Zhang X."/>
            <person name="Sun L."/>
            <person name="Yuan J."/>
            <person name="Sun Y."/>
            <person name="Gao Y."/>
            <person name="Zhang L."/>
            <person name="Li S."/>
            <person name="Dai H."/>
            <person name="Hamel J.F."/>
            <person name="Liu C."/>
            <person name="Yu Y."/>
            <person name="Liu S."/>
            <person name="Lin W."/>
            <person name="Guo K."/>
            <person name="Jin S."/>
            <person name="Xu P."/>
            <person name="Storey K.B."/>
            <person name="Huan P."/>
            <person name="Zhang T."/>
            <person name="Zhou Y."/>
            <person name="Zhang J."/>
            <person name="Lin C."/>
            <person name="Li X."/>
            <person name="Xing L."/>
            <person name="Huo D."/>
            <person name="Sun M."/>
            <person name="Wang L."/>
            <person name="Mercier A."/>
            <person name="Li F."/>
            <person name="Yang H."/>
            <person name="Xiang J."/>
        </authorList>
    </citation>
    <scope>NUCLEOTIDE SEQUENCE [LARGE SCALE GENOMIC DNA]</scope>
    <source>
        <strain evidence="5">Shaxun</strain>
        <tissue evidence="5">Muscle</tissue>
    </source>
</reference>
<gene>
    <name evidence="5" type="ORF">BSL78_24810</name>
</gene>
<dbReference type="InterPro" id="IPR042816">
    <property type="entry name" value="Nsrp1"/>
</dbReference>
<evidence type="ECO:0000256" key="3">
    <source>
        <dbReference type="SAM" id="MobiDB-lite"/>
    </source>
</evidence>
<sequence>MSSSKEADKQYGLINMKNAKSSMKPLPKKLAIFDESDDEETPQSSINQKLLQEAVKTKMRKQTKMEIQKAMEEDPTVFEYDSIYDDMEQKKQERERMIKSKQRDSKLQEEDAELAEDEERERREAERDGDVTKKLDLTGFYRHILEQTTGEAVKEEECQVEVKRESLEVVQPKTEEDDGNRRRQDRDKRSEDKDDRRDSKQRSGDHRRHRDERQRGEEKGHRRERTRDEDRESRRDSVRDYKKDRERDRNRKHRDSHRRDSDKERKRDNRDDRDRSTTEVREGKKDISKENKEGEERLRIKDGEVQSVLGGERG</sequence>
<protein>
    <submittedName>
        <fullName evidence="5">Putative nuclear speckle splicing regulatory protein 1-like</fullName>
    </submittedName>
</protein>
<dbReference type="InterPro" id="IPR018612">
    <property type="entry name" value="NSRP1_N"/>
</dbReference>
<evidence type="ECO:0000259" key="4">
    <source>
        <dbReference type="Pfam" id="PF09745"/>
    </source>
</evidence>
<evidence type="ECO:0000313" key="6">
    <source>
        <dbReference type="Proteomes" id="UP000230750"/>
    </source>
</evidence>
<name>A0A2G8JRE6_STIJA</name>
<keyword evidence="2" id="KW-0175">Coiled coil</keyword>
<dbReference type="OrthoDB" id="446635at2759"/>
<organism evidence="5 6">
    <name type="scientific">Stichopus japonicus</name>
    <name type="common">Sea cucumber</name>
    <dbReference type="NCBI Taxonomy" id="307972"/>
    <lineage>
        <taxon>Eukaryota</taxon>
        <taxon>Metazoa</taxon>
        <taxon>Echinodermata</taxon>
        <taxon>Eleutherozoa</taxon>
        <taxon>Echinozoa</taxon>
        <taxon>Holothuroidea</taxon>
        <taxon>Aspidochirotacea</taxon>
        <taxon>Aspidochirotida</taxon>
        <taxon>Stichopodidae</taxon>
        <taxon>Apostichopus</taxon>
    </lineage>
</organism>
<feature type="compositionally biased region" description="Basic and acidic residues" evidence="3">
    <location>
        <begin position="257"/>
        <end position="304"/>
    </location>
</feature>
<dbReference type="GO" id="GO:0000381">
    <property type="term" value="P:regulation of alternative mRNA splicing, via spliceosome"/>
    <property type="evidence" value="ECO:0007669"/>
    <property type="project" value="InterPro"/>
</dbReference>
<comment type="similarity">
    <text evidence="1">Belongs to the NSRP1 family.</text>
</comment>
<dbReference type="STRING" id="307972.A0A2G8JRE6"/>
<feature type="compositionally biased region" description="Basic and acidic residues" evidence="3">
    <location>
        <begin position="211"/>
        <end position="249"/>
    </location>
</feature>
<feature type="compositionally biased region" description="Basic and acidic residues" evidence="3">
    <location>
        <begin position="89"/>
        <end position="109"/>
    </location>
</feature>
<dbReference type="Pfam" id="PF09745">
    <property type="entry name" value="NSRP1_N"/>
    <property type="match status" value="1"/>
</dbReference>
<feature type="compositionally biased region" description="Basic and acidic residues" evidence="3">
    <location>
        <begin position="152"/>
        <end position="167"/>
    </location>
</feature>
<dbReference type="Proteomes" id="UP000230750">
    <property type="component" value="Unassembled WGS sequence"/>
</dbReference>
<comment type="caution">
    <text evidence="5">The sequence shown here is derived from an EMBL/GenBank/DDBJ whole genome shotgun (WGS) entry which is preliminary data.</text>
</comment>
<dbReference type="EMBL" id="MRZV01001370">
    <property type="protein sequence ID" value="PIK38336.1"/>
    <property type="molecule type" value="Genomic_DNA"/>
</dbReference>
<keyword evidence="6" id="KW-1185">Reference proteome</keyword>
<dbReference type="AlphaFoldDB" id="A0A2G8JRE6"/>
<evidence type="ECO:0000256" key="1">
    <source>
        <dbReference type="ARBA" id="ARBA00010126"/>
    </source>
</evidence>
<evidence type="ECO:0000313" key="5">
    <source>
        <dbReference type="EMBL" id="PIK38336.1"/>
    </source>
</evidence>
<evidence type="ECO:0000256" key="2">
    <source>
        <dbReference type="ARBA" id="ARBA00023054"/>
    </source>
</evidence>
<feature type="domain" description="Nuclear speckle splicing regulatory protein 1 N-terminal" evidence="4">
    <location>
        <begin position="64"/>
        <end position="126"/>
    </location>
</feature>
<feature type="compositionally biased region" description="Basic and acidic residues" evidence="3">
    <location>
        <begin position="179"/>
        <end position="204"/>
    </location>
</feature>